<dbReference type="FunFam" id="1.10.630.10:FF:000182">
    <property type="entry name" value="Cytochrome P450 3A4"/>
    <property type="match status" value="1"/>
</dbReference>
<comment type="subcellular location">
    <subcellularLocation>
        <location evidence="4">Endoplasmic reticulum membrane</location>
        <topology evidence="4">Peripheral membrane protein</topology>
    </subcellularLocation>
    <subcellularLocation>
        <location evidence="3">Microsome membrane</location>
        <topology evidence="3">Peripheral membrane protein</topology>
    </subcellularLocation>
</comment>
<dbReference type="GO" id="GO:0005506">
    <property type="term" value="F:iron ion binding"/>
    <property type="evidence" value="ECO:0007669"/>
    <property type="project" value="InterPro"/>
</dbReference>
<keyword evidence="9" id="KW-0256">Endoplasmic reticulum</keyword>
<dbReference type="AlphaFoldDB" id="A0A0C5C563"/>
<evidence type="ECO:0000256" key="7">
    <source>
        <dbReference type="ARBA" id="ARBA00022617"/>
    </source>
</evidence>
<accession>A0A0C5C563</accession>
<keyword evidence="12 16" id="KW-0408">Iron</keyword>
<keyword evidence="11 17" id="KW-0560">Oxidoreductase</keyword>
<dbReference type="PROSITE" id="PS00086">
    <property type="entry name" value="CYTOCHROME_P450"/>
    <property type="match status" value="1"/>
</dbReference>
<evidence type="ECO:0000256" key="12">
    <source>
        <dbReference type="ARBA" id="ARBA00023004"/>
    </source>
</evidence>
<dbReference type="PANTHER" id="PTHR24292:SF54">
    <property type="entry name" value="CYP9F3-RELATED"/>
    <property type="match status" value="1"/>
</dbReference>
<evidence type="ECO:0000256" key="17">
    <source>
        <dbReference type="RuleBase" id="RU000461"/>
    </source>
</evidence>
<sequence length="498" mass="57563">MLPYVAALVAVALLWVYLKWQKTSRFWADRGVPHDKPHPIYGSLTFLQKKNPAHFMIDLRNRFQAKYVGIWLFWRPSLVVNSPELARNILTKHADNFRNRYLGSGPSDPIGALNLFTVNDPTWSWLRRRLTSMFTSAKLKALQGLFVKKSKELVTRIDSGLEAKKDIEIRNMFADYTTDVIGAAAFGLHCDATLTGESPMRTVTKSFMEYSYYRGLNWIAIFFFPELVETFRFRFFPKTAEDYFKKVYKAIVKERGYNPNSEPKDLLDALLKMKHEAIENNEEISDDLVIAQAAVFLQGGFDTSAVMLSYLTYELAFHQEAQEKMYQELLEAKNKLGPDQEFDGAFLSELPYLNAVMKESLRKYPPMGWLDRISEHEYQVDDDLTIPAGTPVYVNAVGMHFDPEFFPEPDKFIPERFLPENMKDNLAFAYMPFGEGPRNCIGMRFAHRAIWYALSTIFLKYKVFPKPNAKKPHEIVAEKNAIFLMPGEDIYVDFVPRN</sequence>
<comment type="catalytic activity">
    <reaction evidence="15">
        <text>an organic molecule + reduced [NADPH--hemoprotein reductase] + O2 = an alcohol + oxidized [NADPH--hemoprotein reductase] + H2O + H(+)</text>
        <dbReference type="Rhea" id="RHEA:17149"/>
        <dbReference type="Rhea" id="RHEA-COMP:11964"/>
        <dbReference type="Rhea" id="RHEA-COMP:11965"/>
        <dbReference type="ChEBI" id="CHEBI:15377"/>
        <dbReference type="ChEBI" id="CHEBI:15378"/>
        <dbReference type="ChEBI" id="CHEBI:15379"/>
        <dbReference type="ChEBI" id="CHEBI:30879"/>
        <dbReference type="ChEBI" id="CHEBI:57618"/>
        <dbReference type="ChEBI" id="CHEBI:58210"/>
        <dbReference type="ChEBI" id="CHEBI:142491"/>
        <dbReference type="EC" id="1.14.14.1"/>
    </reaction>
</comment>
<keyword evidence="13 17" id="KW-0503">Monooxygenase</keyword>
<comment type="cofactor">
    <cofactor evidence="1 16">
        <name>heme</name>
        <dbReference type="ChEBI" id="CHEBI:30413"/>
    </cofactor>
</comment>
<evidence type="ECO:0000256" key="16">
    <source>
        <dbReference type="PIRSR" id="PIRSR602403-1"/>
    </source>
</evidence>
<evidence type="ECO:0000256" key="14">
    <source>
        <dbReference type="ARBA" id="ARBA00023136"/>
    </source>
</evidence>
<dbReference type="EMBL" id="KP001135">
    <property type="protein sequence ID" value="AJN91180.1"/>
    <property type="molecule type" value="mRNA"/>
</dbReference>
<comment type="function">
    <text evidence="2">May be involved in the metabolism of insect hormones and in the breakdown of synthetic insecticides.</text>
</comment>
<keyword evidence="7 16" id="KW-0349">Heme</keyword>
<evidence type="ECO:0000313" key="18">
    <source>
        <dbReference type="EMBL" id="AJN91180.1"/>
    </source>
</evidence>
<dbReference type="EC" id="1.14.14.1" evidence="6"/>
<evidence type="ECO:0000256" key="1">
    <source>
        <dbReference type="ARBA" id="ARBA00001971"/>
    </source>
</evidence>
<evidence type="ECO:0000256" key="6">
    <source>
        <dbReference type="ARBA" id="ARBA00012109"/>
    </source>
</evidence>
<dbReference type="PRINTS" id="PR00385">
    <property type="entry name" value="P450"/>
</dbReference>
<feature type="binding site" description="axial binding residue" evidence="16">
    <location>
        <position position="440"/>
    </location>
    <ligand>
        <name>heme</name>
        <dbReference type="ChEBI" id="CHEBI:30413"/>
    </ligand>
    <ligandPart>
        <name>Fe</name>
        <dbReference type="ChEBI" id="CHEBI:18248"/>
    </ligandPart>
</feature>
<dbReference type="InterPro" id="IPR036396">
    <property type="entry name" value="Cyt_P450_sf"/>
</dbReference>
<evidence type="ECO:0000256" key="15">
    <source>
        <dbReference type="ARBA" id="ARBA00047827"/>
    </source>
</evidence>
<dbReference type="Gene3D" id="1.10.630.10">
    <property type="entry name" value="Cytochrome P450"/>
    <property type="match status" value="1"/>
</dbReference>
<reference evidence="18" key="1">
    <citation type="submission" date="2014-10" db="EMBL/GenBank/DDBJ databases">
        <title>Identification of cytochrome P450 monooxygenase genes in the rice leaffolder, Cnaphalocrocis medinalis.</title>
        <authorList>
            <person name="Liu S."/>
        </authorList>
    </citation>
    <scope>NUCLEOTIDE SEQUENCE</scope>
    <source>
        <strain evidence="18">HF</strain>
    </source>
</reference>
<evidence type="ECO:0000256" key="5">
    <source>
        <dbReference type="ARBA" id="ARBA00010617"/>
    </source>
</evidence>
<evidence type="ECO:0000256" key="2">
    <source>
        <dbReference type="ARBA" id="ARBA00003690"/>
    </source>
</evidence>
<dbReference type="CDD" id="cd11056">
    <property type="entry name" value="CYP6-like"/>
    <property type="match status" value="1"/>
</dbReference>
<organism evidence="18">
    <name type="scientific">Cnaphalocrocis medinalis</name>
    <name type="common">Rice leaffolder moth</name>
    <dbReference type="NCBI Taxonomy" id="437488"/>
    <lineage>
        <taxon>Eukaryota</taxon>
        <taxon>Metazoa</taxon>
        <taxon>Ecdysozoa</taxon>
        <taxon>Arthropoda</taxon>
        <taxon>Hexapoda</taxon>
        <taxon>Insecta</taxon>
        <taxon>Pterygota</taxon>
        <taxon>Neoptera</taxon>
        <taxon>Endopterygota</taxon>
        <taxon>Lepidoptera</taxon>
        <taxon>Glossata</taxon>
        <taxon>Ditrysia</taxon>
        <taxon>Pyraloidea</taxon>
        <taxon>Crambidae</taxon>
        <taxon>Pyraustinae</taxon>
        <taxon>Cnaphalocrocis</taxon>
    </lineage>
</organism>
<evidence type="ECO:0000256" key="10">
    <source>
        <dbReference type="ARBA" id="ARBA00022848"/>
    </source>
</evidence>
<dbReference type="InterPro" id="IPR002403">
    <property type="entry name" value="Cyt_P450_E_grp-IV"/>
</dbReference>
<evidence type="ECO:0000256" key="8">
    <source>
        <dbReference type="ARBA" id="ARBA00022723"/>
    </source>
</evidence>
<name>A0A0C5C563_CNAME</name>
<dbReference type="SUPFAM" id="SSF48264">
    <property type="entry name" value="Cytochrome P450"/>
    <property type="match status" value="1"/>
</dbReference>
<dbReference type="InterPro" id="IPR001128">
    <property type="entry name" value="Cyt_P450"/>
</dbReference>
<keyword evidence="10" id="KW-0492">Microsome</keyword>
<dbReference type="Pfam" id="PF00067">
    <property type="entry name" value="p450"/>
    <property type="match status" value="1"/>
</dbReference>
<dbReference type="InterPro" id="IPR050476">
    <property type="entry name" value="Insect_CytP450_Detox"/>
</dbReference>
<evidence type="ECO:0000256" key="13">
    <source>
        <dbReference type="ARBA" id="ARBA00023033"/>
    </source>
</evidence>
<evidence type="ECO:0000256" key="3">
    <source>
        <dbReference type="ARBA" id="ARBA00004174"/>
    </source>
</evidence>
<dbReference type="GO" id="GO:0016712">
    <property type="term" value="F:oxidoreductase activity, acting on paired donors, with incorporation or reduction of molecular oxygen, reduced flavin or flavoprotein as one donor, and incorporation of one atom of oxygen"/>
    <property type="evidence" value="ECO:0007669"/>
    <property type="project" value="UniProtKB-EC"/>
</dbReference>
<dbReference type="GO" id="GO:0005789">
    <property type="term" value="C:endoplasmic reticulum membrane"/>
    <property type="evidence" value="ECO:0007669"/>
    <property type="project" value="UniProtKB-SubCell"/>
</dbReference>
<keyword evidence="14" id="KW-0472">Membrane</keyword>
<evidence type="ECO:0000256" key="11">
    <source>
        <dbReference type="ARBA" id="ARBA00023002"/>
    </source>
</evidence>
<protein>
    <recommendedName>
        <fullName evidence="6">unspecific monooxygenase</fullName>
        <ecNumber evidence="6">1.14.14.1</ecNumber>
    </recommendedName>
</protein>
<evidence type="ECO:0000256" key="4">
    <source>
        <dbReference type="ARBA" id="ARBA00004406"/>
    </source>
</evidence>
<keyword evidence="8 16" id="KW-0479">Metal-binding</keyword>
<dbReference type="InterPro" id="IPR017972">
    <property type="entry name" value="Cyt_P450_CS"/>
</dbReference>
<dbReference type="GO" id="GO:0020037">
    <property type="term" value="F:heme binding"/>
    <property type="evidence" value="ECO:0007669"/>
    <property type="project" value="InterPro"/>
</dbReference>
<dbReference type="PANTHER" id="PTHR24292">
    <property type="entry name" value="CYTOCHROME P450"/>
    <property type="match status" value="1"/>
</dbReference>
<proteinExistence type="evidence at transcript level"/>
<dbReference type="PRINTS" id="PR00465">
    <property type="entry name" value="EP450IV"/>
</dbReference>
<evidence type="ECO:0000256" key="9">
    <source>
        <dbReference type="ARBA" id="ARBA00022824"/>
    </source>
</evidence>
<comment type="similarity">
    <text evidence="5 17">Belongs to the cytochrome P450 family.</text>
</comment>